<dbReference type="AlphaFoldDB" id="A0A5C3L726"/>
<evidence type="ECO:0000256" key="1">
    <source>
        <dbReference type="SAM" id="SignalP"/>
    </source>
</evidence>
<evidence type="ECO:0000313" key="2">
    <source>
        <dbReference type="EMBL" id="TFK28550.1"/>
    </source>
</evidence>
<sequence>MPSFRVVLSASFLPQCTVSVSLSWVGMAVVHQMDPSKMAFSVFSYLSPPSFSFRRASQCRALCLYPGSVSQLTFPRLCSLVVNVCSVSGLCSSVSSPVRVTTVSRHPSCASLSGVRAYLK</sequence>
<dbReference type="EMBL" id="ML210155">
    <property type="protein sequence ID" value="TFK28550.1"/>
    <property type="molecule type" value="Genomic_DNA"/>
</dbReference>
<dbReference type="Proteomes" id="UP000307440">
    <property type="component" value="Unassembled WGS sequence"/>
</dbReference>
<evidence type="ECO:0000313" key="3">
    <source>
        <dbReference type="Proteomes" id="UP000307440"/>
    </source>
</evidence>
<proteinExistence type="predicted"/>
<organism evidence="2 3">
    <name type="scientific">Coprinopsis marcescibilis</name>
    <name type="common">Agaric fungus</name>
    <name type="synonym">Psathyrella marcescibilis</name>
    <dbReference type="NCBI Taxonomy" id="230819"/>
    <lineage>
        <taxon>Eukaryota</taxon>
        <taxon>Fungi</taxon>
        <taxon>Dikarya</taxon>
        <taxon>Basidiomycota</taxon>
        <taxon>Agaricomycotina</taxon>
        <taxon>Agaricomycetes</taxon>
        <taxon>Agaricomycetidae</taxon>
        <taxon>Agaricales</taxon>
        <taxon>Agaricineae</taxon>
        <taxon>Psathyrellaceae</taxon>
        <taxon>Coprinopsis</taxon>
    </lineage>
</organism>
<name>A0A5C3L726_COPMA</name>
<reference evidence="2 3" key="1">
    <citation type="journal article" date="2019" name="Nat. Ecol. Evol.">
        <title>Megaphylogeny resolves global patterns of mushroom evolution.</title>
        <authorList>
            <person name="Varga T."/>
            <person name="Krizsan K."/>
            <person name="Foldi C."/>
            <person name="Dima B."/>
            <person name="Sanchez-Garcia M."/>
            <person name="Sanchez-Ramirez S."/>
            <person name="Szollosi G.J."/>
            <person name="Szarkandi J.G."/>
            <person name="Papp V."/>
            <person name="Albert L."/>
            <person name="Andreopoulos W."/>
            <person name="Angelini C."/>
            <person name="Antonin V."/>
            <person name="Barry K.W."/>
            <person name="Bougher N.L."/>
            <person name="Buchanan P."/>
            <person name="Buyck B."/>
            <person name="Bense V."/>
            <person name="Catcheside P."/>
            <person name="Chovatia M."/>
            <person name="Cooper J."/>
            <person name="Damon W."/>
            <person name="Desjardin D."/>
            <person name="Finy P."/>
            <person name="Geml J."/>
            <person name="Haridas S."/>
            <person name="Hughes K."/>
            <person name="Justo A."/>
            <person name="Karasinski D."/>
            <person name="Kautmanova I."/>
            <person name="Kiss B."/>
            <person name="Kocsube S."/>
            <person name="Kotiranta H."/>
            <person name="LaButti K.M."/>
            <person name="Lechner B.E."/>
            <person name="Liimatainen K."/>
            <person name="Lipzen A."/>
            <person name="Lukacs Z."/>
            <person name="Mihaltcheva S."/>
            <person name="Morgado L.N."/>
            <person name="Niskanen T."/>
            <person name="Noordeloos M.E."/>
            <person name="Ohm R.A."/>
            <person name="Ortiz-Santana B."/>
            <person name="Ovrebo C."/>
            <person name="Racz N."/>
            <person name="Riley R."/>
            <person name="Savchenko A."/>
            <person name="Shiryaev A."/>
            <person name="Soop K."/>
            <person name="Spirin V."/>
            <person name="Szebenyi C."/>
            <person name="Tomsovsky M."/>
            <person name="Tulloss R.E."/>
            <person name="Uehling J."/>
            <person name="Grigoriev I.V."/>
            <person name="Vagvolgyi C."/>
            <person name="Papp T."/>
            <person name="Martin F.M."/>
            <person name="Miettinen O."/>
            <person name="Hibbett D.S."/>
            <person name="Nagy L.G."/>
        </authorList>
    </citation>
    <scope>NUCLEOTIDE SEQUENCE [LARGE SCALE GENOMIC DNA]</scope>
    <source>
        <strain evidence="2 3">CBS 121175</strain>
    </source>
</reference>
<feature type="signal peptide" evidence="1">
    <location>
        <begin position="1"/>
        <end position="19"/>
    </location>
</feature>
<gene>
    <name evidence="2" type="ORF">FA15DRAFT_42883</name>
</gene>
<accession>A0A5C3L726</accession>
<keyword evidence="1" id="KW-0732">Signal</keyword>
<keyword evidence="3" id="KW-1185">Reference proteome</keyword>
<evidence type="ECO:0008006" key="4">
    <source>
        <dbReference type="Google" id="ProtNLM"/>
    </source>
</evidence>
<feature type="chain" id="PRO_5023090457" description="Secreted protein" evidence="1">
    <location>
        <begin position="20"/>
        <end position="120"/>
    </location>
</feature>
<protein>
    <recommendedName>
        <fullName evidence="4">Secreted protein</fullName>
    </recommendedName>
</protein>